<dbReference type="Pfam" id="PF00999">
    <property type="entry name" value="Na_H_Exchanger"/>
    <property type="match status" value="1"/>
</dbReference>
<dbReference type="GO" id="GO:0005886">
    <property type="term" value="C:plasma membrane"/>
    <property type="evidence" value="ECO:0007669"/>
    <property type="project" value="UniProtKB-SubCell"/>
</dbReference>
<feature type="transmembrane region" description="Helical" evidence="10">
    <location>
        <begin position="253"/>
        <end position="271"/>
    </location>
</feature>
<feature type="transmembrane region" description="Helical" evidence="10">
    <location>
        <begin position="283"/>
        <end position="300"/>
    </location>
</feature>
<dbReference type="Gene3D" id="3.30.70.1450">
    <property type="entry name" value="Regulator of K+ conductance, C-terminal domain"/>
    <property type="match status" value="1"/>
</dbReference>
<dbReference type="Gene3D" id="1.20.1530.20">
    <property type="match status" value="1"/>
</dbReference>
<keyword evidence="8 10" id="KW-0472">Membrane</keyword>
<dbReference type="PANTHER" id="PTHR32507">
    <property type="entry name" value="NA(+)/H(+) ANTIPORTER 1"/>
    <property type="match status" value="1"/>
</dbReference>
<dbReference type="SUPFAM" id="SSF116726">
    <property type="entry name" value="TrkA C-terminal domain-like"/>
    <property type="match status" value="1"/>
</dbReference>
<gene>
    <name evidence="12" type="ORF">FB474_0336</name>
</gene>
<evidence type="ECO:0000256" key="2">
    <source>
        <dbReference type="ARBA" id="ARBA00022448"/>
    </source>
</evidence>
<dbReference type="PROSITE" id="PS51202">
    <property type="entry name" value="RCK_C"/>
    <property type="match status" value="1"/>
</dbReference>
<evidence type="ECO:0000256" key="10">
    <source>
        <dbReference type="SAM" id="Phobius"/>
    </source>
</evidence>
<dbReference type="GO" id="GO:0008324">
    <property type="term" value="F:monoatomic cation transmembrane transporter activity"/>
    <property type="evidence" value="ECO:0007669"/>
    <property type="project" value="InterPro"/>
</dbReference>
<dbReference type="Pfam" id="PF02080">
    <property type="entry name" value="TrkA_C"/>
    <property type="match status" value="1"/>
</dbReference>
<keyword evidence="5 10" id="KW-0812">Transmembrane</keyword>
<dbReference type="NCBIfam" id="NF003716">
    <property type="entry name" value="PRK05326.1-3"/>
    <property type="match status" value="1"/>
</dbReference>
<feature type="transmembrane region" description="Helical" evidence="10">
    <location>
        <begin position="193"/>
        <end position="218"/>
    </location>
</feature>
<feature type="transmembrane region" description="Helical" evidence="10">
    <location>
        <begin position="225"/>
        <end position="247"/>
    </location>
</feature>
<dbReference type="InterPro" id="IPR006153">
    <property type="entry name" value="Cation/H_exchanger_TM"/>
</dbReference>
<evidence type="ECO:0000256" key="3">
    <source>
        <dbReference type="ARBA" id="ARBA00022449"/>
    </source>
</evidence>
<comment type="subcellular location">
    <subcellularLocation>
        <location evidence="1">Cell membrane</location>
        <topology evidence="1">Multi-pass membrane protein</topology>
    </subcellularLocation>
</comment>
<dbReference type="AlphaFoldDB" id="A0A542ZF73"/>
<feature type="transmembrane region" description="Helical" evidence="10">
    <location>
        <begin position="372"/>
        <end position="396"/>
    </location>
</feature>
<evidence type="ECO:0000313" key="12">
    <source>
        <dbReference type="EMBL" id="TQL58993.1"/>
    </source>
</evidence>
<dbReference type="InterPro" id="IPR036721">
    <property type="entry name" value="RCK_C_sf"/>
</dbReference>
<feature type="region of interest" description="Disordered" evidence="9">
    <location>
        <begin position="504"/>
        <end position="532"/>
    </location>
</feature>
<accession>A0A542ZF73</accession>
<dbReference type="InterPro" id="IPR006037">
    <property type="entry name" value="RCK_C"/>
</dbReference>
<feature type="compositionally biased region" description="Low complexity" evidence="9">
    <location>
        <begin position="516"/>
        <end position="532"/>
    </location>
</feature>
<sequence>MTALTQMAAFTVEELNPALLVGALVLLLSVAAVRLSVRSGLPSLLLYLAIGLAIGEAGLGIRFNSAELTQVLGYTALVLILAEGGLTTHWDGIRRSVAPAALLSTLGVVVSVGVVGVAARLFLDLPWGVALLVGAVLTSTDAAAVFSVLRRVPLPRRITGLLEAESGFNDAPVVILVVALAEQTAPHATSHTWWQLVLIAAAELAGGAAIGLGVGYLGGKALRRIAPASSGLFSLGIVALAVLAYAASAMAHTSGFLAVYLCSLLLGNMDLPHRPAVRGFAEALGWLAQIGLFVLLGLLASPQRLPTQLLPAIVIGLVLLLVARPLSVLVSMTPFRVPWRDQVFLSWAGLRGAVPVVLATVPLTLGTPHVEWLFDLVFVLVVVFTLVQGPTLPWVATRLGLTDPDRLLDLDVESTPLEKLRAELLQVQVGEESRLAGVEVFELRLPKGANVTLVVRGDESFVPAPNTVLRHGDQLLVVATAENRRQVERRIRAVSERGRLAGWVSRPAPPAERRAPLPLRGRARPAGSQRTD</sequence>
<dbReference type="InterPro" id="IPR038770">
    <property type="entry name" value="Na+/solute_symporter_sf"/>
</dbReference>
<keyword evidence="13" id="KW-1185">Reference proteome</keyword>
<feature type="transmembrane region" description="Helical" evidence="10">
    <location>
        <begin position="100"/>
        <end position="123"/>
    </location>
</feature>
<evidence type="ECO:0000256" key="7">
    <source>
        <dbReference type="ARBA" id="ARBA00023065"/>
    </source>
</evidence>
<dbReference type="Proteomes" id="UP000319514">
    <property type="component" value="Unassembled WGS sequence"/>
</dbReference>
<dbReference type="EMBL" id="VFOQ01000001">
    <property type="protein sequence ID" value="TQL58993.1"/>
    <property type="molecule type" value="Genomic_DNA"/>
</dbReference>
<evidence type="ECO:0000259" key="11">
    <source>
        <dbReference type="PROSITE" id="PS51202"/>
    </source>
</evidence>
<feature type="transmembrane region" description="Helical" evidence="10">
    <location>
        <begin position="312"/>
        <end position="332"/>
    </location>
</feature>
<keyword evidence="4" id="KW-1003">Cell membrane</keyword>
<evidence type="ECO:0000256" key="8">
    <source>
        <dbReference type="ARBA" id="ARBA00023136"/>
    </source>
</evidence>
<evidence type="ECO:0000256" key="6">
    <source>
        <dbReference type="ARBA" id="ARBA00022989"/>
    </source>
</evidence>
<dbReference type="RefSeq" id="WP_342778084.1">
    <property type="nucleotide sequence ID" value="NZ_BAAAKX010000003.1"/>
</dbReference>
<feature type="domain" description="RCK C-terminal" evidence="11">
    <location>
        <begin position="412"/>
        <end position="493"/>
    </location>
</feature>
<evidence type="ECO:0000256" key="1">
    <source>
        <dbReference type="ARBA" id="ARBA00004651"/>
    </source>
</evidence>
<evidence type="ECO:0000256" key="9">
    <source>
        <dbReference type="SAM" id="MobiDB-lite"/>
    </source>
</evidence>
<feature type="transmembrane region" description="Helical" evidence="10">
    <location>
        <begin position="129"/>
        <end position="149"/>
    </location>
</feature>
<keyword evidence="3" id="KW-0050">Antiport</keyword>
<evidence type="ECO:0000313" key="13">
    <source>
        <dbReference type="Proteomes" id="UP000319514"/>
    </source>
</evidence>
<evidence type="ECO:0000256" key="4">
    <source>
        <dbReference type="ARBA" id="ARBA00022475"/>
    </source>
</evidence>
<dbReference type="GO" id="GO:0015297">
    <property type="term" value="F:antiporter activity"/>
    <property type="evidence" value="ECO:0007669"/>
    <property type="project" value="UniProtKB-KW"/>
</dbReference>
<dbReference type="NCBIfam" id="NF003715">
    <property type="entry name" value="PRK05326.1-2"/>
    <property type="match status" value="1"/>
</dbReference>
<name>A0A542ZF73_9MICO</name>
<keyword evidence="2" id="KW-0813">Transport</keyword>
<reference evidence="12 13" key="1">
    <citation type="submission" date="2019-06" db="EMBL/GenBank/DDBJ databases">
        <title>Sequencing the genomes of 1000 actinobacteria strains.</title>
        <authorList>
            <person name="Klenk H.-P."/>
        </authorList>
    </citation>
    <scope>NUCLEOTIDE SEQUENCE [LARGE SCALE GENOMIC DNA]</scope>
    <source>
        <strain evidence="12 13">DSM 18082</strain>
    </source>
</reference>
<organism evidence="12 13">
    <name type="scientific">Oryzihumus leptocrescens</name>
    <dbReference type="NCBI Taxonomy" id="297536"/>
    <lineage>
        <taxon>Bacteria</taxon>
        <taxon>Bacillati</taxon>
        <taxon>Actinomycetota</taxon>
        <taxon>Actinomycetes</taxon>
        <taxon>Micrococcales</taxon>
        <taxon>Intrasporangiaceae</taxon>
        <taxon>Oryzihumus</taxon>
    </lineage>
</organism>
<feature type="transmembrane region" description="Helical" evidence="10">
    <location>
        <begin position="44"/>
        <end position="65"/>
    </location>
</feature>
<feature type="transmembrane region" description="Helical" evidence="10">
    <location>
        <begin position="71"/>
        <end position="88"/>
    </location>
</feature>
<evidence type="ECO:0000256" key="5">
    <source>
        <dbReference type="ARBA" id="ARBA00022692"/>
    </source>
</evidence>
<feature type="transmembrane region" description="Helical" evidence="10">
    <location>
        <begin position="344"/>
        <end position="366"/>
    </location>
</feature>
<dbReference type="GO" id="GO:0006813">
    <property type="term" value="P:potassium ion transport"/>
    <property type="evidence" value="ECO:0007669"/>
    <property type="project" value="InterPro"/>
</dbReference>
<keyword evidence="7" id="KW-0406">Ion transport</keyword>
<protein>
    <submittedName>
        <fullName evidence="12">Potassium/proton antiporter (CPA1 family)</fullName>
    </submittedName>
</protein>
<dbReference type="PANTHER" id="PTHR32507:SF7">
    <property type="entry name" value="K(+)_H(+) ANTIPORTER NHAP2"/>
    <property type="match status" value="1"/>
</dbReference>
<comment type="caution">
    <text evidence="12">The sequence shown here is derived from an EMBL/GenBank/DDBJ whole genome shotgun (WGS) entry which is preliminary data.</text>
</comment>
<feature type="transmembrane region" description="Helical" evidence="10">
    <location>
        <begin position="17"/>
        <end position="37"/>
    </location>
</feature>
<keyword evidence="6 10" id="KW-1133">Transmembrane helix</keyword>
<dbReference type="GO" id="GO:1902600">
    <property type="term" value="P:proton transmembrane transport"/>
    <property type="evidence" value="ECO:0007669"/>
    <property type="project" value="InterPro"/>
</dbReference>
<proteinExistence type="predicted"/>